<feature type="region of interest" description="Disordered" evidence="1">
    <location>
        <begin position="85"/>
        <end position="158"/>
    </location>
</feature>
<name>A0A3B0XDD8_9ZZZZ</name>
<accession>A0A3B0XDD8</accession>
<dbReference type="EMBL" id="UOFH01000182">
    <property type="protein sequence ID" value="VAW61462.1"/>
    <property type="molecule type" value="Genomic_DNA"/>
</dbReference>
<gene>
    <name evidence="2" type="ORF">MNBD_GAMMA08-1746</name>
</gene>
<reference evidence="2" key="1">
    <citation type="submission" date="2018-06" db="EMBL/GenBank/DDBJ databases">
        <authorList>
            <person name="Zhirakovskaya E."/>
        </authorList>
    </citation>
    <scope>NUCLEOTIDE SEQUENCE</scope>
</reference>
<feature type="compositionally biased region" description="Polar residues" evidence="1">
    <location>
        <begin position="116"/>
        <end position="126"/>
    </location>
</feature>
<evidence type="ECO:0008006" key="3">
    <source>
        <dbReference type="Google" id="ProtNLM"/>
    </source>
</evidence>
<evidence type="ECO:0000256" key="1">
    <source>
        <dbReference type="SAM" id="MobiDB-lite"/>
    </source>
</evidence>
<organism evidence="2">
    <name type="scientific">hydrothermal vent metagenome</name>
    <dbReference type="NCBI Taxonomy" id="652676"/>
    <lineage>
        <taxon>unclassified sequences</taxon>
        <taxon>metagenomes</taxon>
        <taxon>ecological metagenomes</taxon>
    </lineage>
</organism>
<proteinExistence type="predicted"/>
<dbReference type="AlphaFoldDB" id="A0A3B0XDD8"/>
<evidence type="ECO:0000313" key="2">
    <source>
        <dbReference type="EMBL" id="VAW61462.1"/>
    </source>
</evidence>
<sequence>MSYKKTILLRQIYVCCIFIFSTSNALAANSPVKSIDESGHVTYSDKPAANAETVSKVKIQAGPSETEINSAQQQAKKNINTAKEIDQKNTAALEKQNKKAKQSTAKTEPETKHLSAPTNRNIQGNQPPRPNHPIERPGINPPPSNLPAVRPRVLAGGR</sequence>
<protein>
    <recommendedName>
        <fullName evidence="3">DUF4124 domain-containing protein</fullName>
    </recommendedName>
</protein>